<dbReference type="VEuPathDB" id="ToxoDB:CSUI_004750"/>
<dbReference type="PROSITE" id="PS50030">
    <property type="entry name" value="UBA"/>
    <property type="match status" value="1"/>
</dbReference>
<feature type="region of interest" description="Disordered" evidence="7">
    <location>
        <begin position="79"/>
        <end position="121"/>
    </location>
</feature>
<dbReference type="PANTHER" id="PTHR12917">
    <property type="entry name" value="ASPARTYL PROTEASE DDI-RELATED"/>
    <property type="match status" value="1"/>
</dbReference>
<feature type="region of interest" description="Disordered" evidence="7">
    <location>
        <begin position="140"/>
        <end position="239"/>
    </location>
</feature>
<feature type="region of interest" description="Disordered" evidence="7">
    <location>
        <begin position="280"/>
        <end position="303"/>
    </location>
</feature>
<keyword evidence="5" id="KW-0064">Aspartyl protease</keyword>
<feature type="compositionally biased region" description="Basic and acidic residues" evidence="7">
    <location>
        <begin position="525"/>
        <end position="536"/>
    </location>
</feature>
<dbReference type="SUPFAM" id="SSF46934">
    <property type="entry name" value="UBA-like"/>
    <property type="match status" value="1"/>
</dbReference>
<feature type="region of interest" description="Disordered" evidence="7">
    <location>
        <begin position="607"/>
        <end position="630"/>
    </location>
</feature>
<dbReference type="CDD" id="cd05479">
    <property type="entry name" value="RP_DDI"/>
    <property type="match status" value="1"/>
</dbReference>
<feature type="compositionally biased region" description="Basic and acidic residues" evidence="7">
    <location>
        <begin position="610"/>
        <end position="630"/>
    </location>
</feature>
<evidence type="ECO:0000256" key="1">
    <source>
        <dbReference type="ARBA" id="ARBA00004496"/>
    </source>
</evidence>
<feature type="domain" description="UBA" evidence="8">
    <location>
        <begin position="560"/>
        <end position="600"/>
    </location>
</feature>
<dbReference type="SUPFAM" id="SSF54236">
    <property type="entry name" value="Ubiquitin-like"/>
    <property type="match status" value="1"/>
</dbReference>
<dbReference type="InterPro" id="IPR009060">
    <property type="entry name" value="UBA-like_sf"/>
</dbReference>
<dbReference type="GO" id="GO:0005737">
    <property type="term" value="C:cytoplasm"/>
    <property type="evidence" value="ECO:0007669"/>
    <property type="project" value="UniProtKB-SubCell"/>
</dbReference>
<evidence type="ECO:0000313" key="11">
    <source>
        <dbReference type="Proteomes" id="UP000221165"/>
    </source>
</evidence>
<dbReference type="Pfam" id="PF00627">
    <property type="entry name" value="UBA"/>
    <property type="match status" value="1"/>
</dbReference>
<evidence type="ECO:0000256" key="5">
    <source>
        <dbReference type="ARBA" id="ARBA00022750"/>
    </source>
</evidence>
<dbReference type="SMART" id="SM00165">
    <property type="entry name" value="UBA"/>
    <property type="match status" value="1"/>
</dbReference>
<dbReference type="Gene3D" id="1.10.8.10">
    <property type="entry name" value="DNA helicase RuvA subunit, C-terminal domain"/>
    <property type="match status" value="1"/>
</dbReference>
<organism evidence="10 11">
    <name type="scientific">Cystoisospora suis</name>
    <dbReference type="NCBI Taxonomy" id="483139"/>
    <lineage>
        <taxon>Eukaryota</taxon>
        <taxon>Sar</taxon>
        <taxon>Alveolata</taxon>
        <taxon>Apicomplexa</taxon>
        <taxon>Conoidasida</taxon>
        <taxon>Coccidia</taxon>
        <taxon>Eucoccidiorida</taxon>
        <taxon>Eimeriorina</taxon>
        <taxon>Sarcocystidae</taxon>
        <taxon>Cystoisospora</taxon>
    </lineage>
</organism>
<evidence type="ECO:0000259" key="9">
    <source>
        <dbReference type="PROSITE" id="PS50053"/>
    </source>
</evidence>
<dbReference type="CDD" id="cd01796">
    <property type="entry name" value="Ubl_Ddi1_like"/>
    <property type="match status" value="1"/>
</dbReference>
<dbReference type="AlphaFoldDB" id="A0A2C6L0F1"/>
<dbReference type="PANTHER" id="PTHR12917:SF1">
    <property type="entry name" value="AT13091P"/>
    <property type="match status" value="1"/>
</dbReference>
<dbReference type="GeneID" id="94428145"/>
<dbReference type="GO" id="GO:0004190">
    <property type="term" value="F:aspartic-type endopeptidase activity"/>
    <property type="evidence" value="ECO:0007669"/>
    <property type="project" value="UniProtKB-KW"/>
</dbReference>
<dbReference type="EMBL" id="MIGC01002259">
    <property type="protein sequence ID" value="PHJ21406.1"/>
    <property type="molecule type" value="Genomic_DNA"/>
</dbReference>
<dbReference type="PROSITE" id="PS50053">
    <property type="entry name" value="UBIQUITIN_2"/>
    <property type="match status" value="1"/>
</dbReference>
<evidence type="ECO:0000256" key="2">
    <source>
        <dbReference type="ARBA" id="ARBA00009136"/>
    </source>
</evidence>
<protein>
    <submittedName>
        <fullName evidence="10">Dna-damage inducible</fullName>
    </submittedName>
</protein>
<feature type="compositionally biased region" description="Low complexity" evidence="7">
    <location>
        <begin position="186"/>
        <end position="197"/>
    </location>
</feature>
<proteinExistence type="inferred from homology"/>
<feature type="compositionally biased region" description="Basic residues" evidence="7">
    <location>
        <begin position="154"/>
        <end position="164"/>
    </location>
</feature>
<evidence type="ECO:0000256" key="6">
    <source>
        <dbReference type="ARBA" id="ARBA00022801"/>
    </source>
</evidence>
<feature type="region of interest" description="Disordered" evidence="7">
    <location>
        <begin position="505"/>
        <end position="563"/>
    </location>
</feature>
<keyword evidence="11" id="KW-1185">Reference proteome</keyword>
<keyword evidence="3" id="KW-0963">Cytoplasm</keyword>
<dbReference type="Gene3D" id="3.10.20.90">
    <property type="entry name" value="Phosphatidylinositol 3-kinase Catalytic Subunit, Chain A, domain 1"/>
    <property type="match status" value="1"/>
</dbReference>
<dbReference type="Proteomes" id="UP000221165">
    <property type="component" value="Unassembled WGS sequence"/>
</dbReference>
<dbReference type="OrthoDB" id="1047367at2759"/>
<dbReference type="Gene3D" id="2.40.70.10">
    <property type="entry name" value="Acid Proteases"/>
    <property type="match status" value="1"/>
</dbReference>
<feature type="domain" description="Ubiquitin-like" evidence="9">
    <location>
        <begin position="1"/>
        <end position="82"/>
    </location>
</feature>
<evidence type="ECO:0000256" key="4">
    <source>
        <dbReference type="ARBA" id="ARBA00022670"/>
    </source>
</evidence>
<name>A0A2C6L0F1_9APIC</name>
<dbReference type="Pfam" id="PF09668">
    <property type="entry name" value="Asp_protease"/>
    <property type="match status" value="1"/>
</dbReference>
<gene>
    <name evidence="10" type="ORF">CSUI_004750</name>
</gene>
<reference evidence="10 11" key="1">
    <citation type="journal article" date="2017" name="Int. J. Parasitol.">
        <title>The genome of the protozoan parasite Cystoisospora suis and a reverse vaccinology approach to identify vaccine candidates.</title>
        <authorList>
            <person name="Palmieri N."/>
            <person name="Shrestha A."/>
            <person name="Ruttkowski B."/>
            <person name="Beck T."/>
            <person name="Vogl C."/>
            <person name="Tomley F."/>
            <person name="Blake D.P."/>
            <person name="Joachim A."/>
        </authorList>
    </citation>
    <scope>NUCLEOTIDE SEQUENCE [LARGE SCALE GENOMIC DNA]</scope>
    <source>
        <strain evidence="10 11">Wien I</strain>
    </source>
</reference>
<dbReference type="RefSeq" id="XP_067923089.1">
    <property type="nucleotide sequence ID" value="XM_068064934.1"/>
</dbReference>
<dbReference type="InterPro" id="IPR021109">
    <property type="entry name" value="Peptidase_aspartic_dom_sf"/>
</dbReference>
<dbReference type="InterPro" id="IPR019103">
    <property type="entry name" value="Peptidase_aspartic_DDI1-type"/>
</dbReference>
<evidence type="ECO:0000313" key="10">
    <source>
        <dbReference type="EMBL" id="PHJ21406.1"/>
    </source>
</evidence>
<dbReference type="InterPro" id="IPR000626">
    <property type="entry name" value="Ubiquitin-like_dom"/>
</dbReference>
<keyword evidence="6" id="KW-0378">Hydrolase</keyword>
<keyword evidence="4" id="KW-0645">Protease</keyword>
<comment type="caution">
    <text evidence="10">The sequence shown here is derived from an EMBL/GenBank/DDBJ whole genome shotgun (WGS) entry which is preliminary data.</text>
</comment>
<comment type="subcellular location">
    <subcellularLocation>
        <location evidence="1">Cytoplasm</location>
    </subcellularLocation>
</comment>
<dbReference type="InterPro" id="IPR015940">
    <property type="entry name" value="UBA"/>
</dbReference>
<feature type="compositionally biased region" description="Polar residues" evidence="7">
    <location>
        <begin position="219"/>
        <end position="231"/>
    </location>
</feature>
<feature type="compositionally biased region" description="Low complexity" evidence="7">
    <location>
        <begin position="79"/>
        <end position="93"/>
    </location>
</feature>
<sequence>MLISISEDETGAIFSLEVSESTSLNTLQAFIEAETGIDPHSQSLLVNLRPIPTSQEGGRRTVSDVGISDGDVVIVLKKTSSQPSSSSAPPGVSTLHPASSTASTGGGRNPQRHPGQQRSSNQDRLASLFDFSNIVVKDGRATASHPPGAASTSSRHRQGGRAHNPRSLLPSRAPAGGGEQGRDTESSSSSSSLSSNSRMGRGEEHIEGMLSSGRRNDTSSHQQPSTSSNRSPSKEDDEVYLQQQAQTLVNVCTADEASLAVLSLENPPLGALLREAVKEAKEAQGGEGEEKKEGKEGAGEGQKEKKKFKELIAYLRKQLEERRKAEIARVQELNEALRNPLSAAAQAFMMRQIHEKQVEDNYLLAQEHLPESFGSVFMLYIDIEINGVPLKAFVDSGAQSTFISYSCAEKCSLTRIMDTRFRGIAQGVGRTEILGKIHMASLKIGKKFYPSSFTVLQDDKVEFLFGLDLLRRYQCCIDLHKHVLRIGEEEVPFLSEKDITKGMFGRIDTPTHLNEEEEEKKKKKKDETGLSRHDEQASSSSGVPLSRRQQSVTSIDAENSDDQKKVQQLVDLGFLRTDAVDALEQAGGNVEVAASLLFHSQQELKQLIDSQREKEKEEEERRRNDSNTKS</sequence>
<evidence type="ECO:0000256" key="7">
    <source>
        <dbReference type="SAM" id="MobiDB-lite"/>
    </source>
</evidence>
<comment type="similarity">
    <text evidence="2">Belongs to the DDI1 family.</text>
</comment>
<dbReference type="SUPFAM" id="SSF50630">
    <property type="entry name" value="Acid proteases"/>
    <property type="match status" value="1"/>
</dbReference>
<evidence type="ECO:0000259" key="8">
    <source>
        <dbReference type="PROSITE" id="PS50030"/>
    </source>
</evidence>
<accession>A0A2C6L0F1</accession>
<dbReference type="InterPro" id="IPR033882">
    <property type="entry name" value="DDI1_N"/>
</dbReference>
<feature type="compositionally biased region" description="Polar residues" evidence="7">
    <location>
        <begin position="537"/>
        <end position="557"/>
    </location>
</feature>
<dbReference type="GO" id="GO:0006508">
    <property type="term" value="P:proteolysis"/>
    <property type="evidence" value="ECO:0007669"/>
    <property type="project" value="UniProtKB-KW"/>
</dbReference>
<evidence type="ECO:0000256" key="3">
    <source>
        <dbReference type="ARBA" id="ARBA00022490"/>
    </source>
</evidence>
<dbReference type="CDD" id="cd14309">
    <property type="entry name" value="UBA_scDdi1_like"/>
    <property type="match status" value="1"/>
</dbReference>
<dbReference type="InterPro" id="IPR029071">
    <property type="entry name" value="Ubiquitin-like_domsf"/>
</dbReference>